<evidence type="ECO:0000313" key="1">
    <source>
        <dbReference type="EMBL" id="CAD1481025.1"/>
    </source>
</evidence>
<keyword evidence="2" id="KW-1185">Reference proteome</keyword>
<sequence>CINILNISTYNKWNNKIRNDAIPHPNTHTHMRKIR</sequence>
<feature type="non-terminal residue" evidence="1">
    <location>
        <position position="35"/>
    </location>
</feature>
<evidence type="ECO:0000313" key="2">
    <source>
        <dbReference type="Proteomes" id="UP000752696"/>
    </source>
</evidence>
<feature type="non-terminal residue" evidence="1">
    <location>
        <position position="1"/>
    </location>
</feature>
<organism evidence="1 2">
    <name type="scientific">Heterotrigona itama</name>
    <dbReference type="NCBI Taxonomy" id="395501"/>
    <lineage>
        <taxon>Eukaryota</taxon>
        <taxon>Metazoa</taxon>
        <taxon>Ecdysozoa</taxon>
        <taxon>Arthropoda</taxon>
        <taxon>Hexapoda</taxon>
        <taxon>Insecta</taxon>
        <taxon>Pterygota</taxon>
        <taxon>Neoptera</taxon>
        <taxon>Endopterygota</taxon>
        <taxon>Hymenoptera</taxon>
        <taxon>Apocrita</taxon>
        <taxon>Aculeata</taxon>
        <taxon>Apoidea</taxon>
        <taxon>Anthophila</taxon>
        <taxon>Apidae</taxon>
        <taxon>Heterotrigona</taxon>
    </lineage>
</organism>
<gene>
    <name evidence="1" type="ORF">MHI_LOCUS977567</name>
</gene>
<comment type="caution">
    <text evidence="1">The sequence shown here is derived from an EMBL/GenBank/DDBJ whole genome shotgun (WGS) entry which is preliminary data.</text>
</comment>
<dbReference type="EMBL" id="CAJDYZ010013341">
    <property type="protein sequence ID" value="CAD1481025.1"/>
    <property type="molecule type" value="Genomic_DNA"/>
</dbReference>
<name>A0A6V7HK77_9HYME</name>
<dbReference type="Proteomes" id="UP000752696">
    <property type="component" value="Unassembled WGS sequence"/>
</dbReference>
<protein>
    <submittedName>
        <fullName evidence="1">Uncharacterized protein</fullName>
    </submittedName>
</protein>
<reference evidence="1" key="1">
    <citation type="submission" date="2020-07" db="EMBL/GenBank/DDBJ databases">
        <authorList>
            <person name="Nazaruddin N."/>
        </authorList>
    </citation>
    <scope>NUCLEOTIDE SEQUENCE</scope>
</reference>
<accession>A0A6V7HK77</accession>
<proteinExistence type="predicted"/>
<dbReference type="AlphaFoldDB" id="A0A6V7HK77"/>